<evidence type="ECO:0000256" key="5">
    <source>
        <dbReference type="ARBA" id="ARBA00022801"/>
    </source>
</evidence>
<keyword evidence="16" id="KW-1185">Reference proteome</keyword>
<keyword evidence="7" id="KW-0146">Chitin degradation</keyword>
<evidence type="ECO:0000313" key="16">
    <source>
        <dbReference type="Proteomes" id="UP000596660"/>
    </source>
</evidence>
<feature type="disulfide bond" evidence="12">
    <location>
        <begin position="30"/>
        <end position="42"/>
    </location>
</feature>
<evidence type="ECO:0000313" key="15">
    <source>
        <dbReference type="EnsemblPlants" id="AUR62031318-RA:cds"/>
    </source>
</evidence>
<dbReference type="GO" id="GO:0008843">
    <property type="term" value="F:endochitinase activity"/>
    <property type="evidence" value="ECO:0007669"/>
    <property type="project" value="UniProtKB-EC"/>
</dbReference>
<keyword evidence="3 12" id="KW-0147">Chitin-binding</keyword>
<feature type="chain" id="PRO_5030646465" description="chitinase" evidence="13">
    <location>
        <begin position="26"/>
        <end position="135"/>
    </location>
</feature>
<keyword evidence="8 12" id="KW-1015">Disulfide bond</keyword>
<dbReference type="GO" id="GO:0008061">
    <property type="term" value="F:chitin binding"/>
    <property type="evidence" value="ECO:0007669"/>
    <property type="project" value="UniProtKB-UniRule"/>
</dbReference>
<dbReference type="Pfam" id="PF00182">
    <property type="entry name" value="Glyco_hydro_19"/>
    <property type="match status" value="1"/>
</dbReference>
<dbReference type="EnsemblPlants" id="AUR62031318-RA">
    <property type="protein sequence ID" value="AUR62031318-RA:cds"/>
    <property type="gene ID" value="AUR62031318"/>
</dbReference>
<dbReference type="CDD" id="cd00035">
    <property type="entry name" value="ChtBD1"/>
    <property type="match status" value="1"/>
</dbReference>
<dbReference type="InterPro" id="IPR001002">
    <property type="entry name" value="Chitin-bd_1"/>
</dbReference>
<dbReference type="SUPFAM" id="SSF53955">
    <property type="entry name" value="Lysozyme-like"/>
    <property type="match status" value="1"/>
</dbReference>
<sequence>MSSLRLIIFAMLLAVACMSSTLVQAQNCGCASNSCCSRYGYCGNTAEYCGEGCQQGPCYSSGGGGGAVTVRSLVTDAFFNGIINQSPSNCPGRNFYSRNAFLNALNSYPQFGTGSSDVIKREVAAFFAHVTHEIG</sequence>
<dbReference type="InterPro" id="IPR018371">
    <property type="entry name" value="Chitin-binding_1_CS"/>
</dbReference>
<dbReference type="SUPFAM" id="SSF57016">
    <property type="entry name" value="Plant lectins/antimicrobial peptides"/>
    <property type="match status" value="1"/>
</dbReference>
<feature type="domain" description="Chitin-binding type-1" evidence="14">
    <location>
        <begin position="25"/>
        <end position="60"/>
    </location>
</feature>
<dbReference type="GO" id="GO:0006032">
    <property type="term" value="P:chitin catabolic process"/>
    <property type="evidence" value="ECO:0007669"/>
    <property type="project" value="UniProtKB-KW"/>
</dbReference>
<dbReference type="PANTHER" id="PTHR22595:SF194">
    <property type="entry name" value="CHITINASE FAMILY PROTEIN"/>
    <property type="match status" value="1"/>
</dbReference>
<proteinExistence type="predicted"/>
<evidence type="ECO:0000259" key="14">
    <source>
        <dbReference type="PROSITE" id="PS50941"/>
    </source>
</evidence>
<dbReference type="GO" id="GO:0006952">
    <property type="term" value="P:defense response"/>
    <property type="evidence" value="ECO:0007669"/>
    <property type="project" value="UniProtKB-KW"/>
</dbReference>
<dbReference type="EC" id="3.2.1.14" evidence="2"/>
<dbReference type="Proteomes" id="UP000596660">
    <property type="component" value="Unplaced"/>
</dbReference>
<dbReference type="AlphaFoldDB" id="A0A803MKH7"/>
<dbReference type="PANTHER" id="PTHR22595">
    <property type="entry name" value="CHITINASE-RELATED"/>
    <property type="match status" value="1"/>
</dbReference>
<evidence type="ECO:0000256" key="6">
    <source>
        <dbReference type="ARBA" id="ARBA00022821"/>
    </source>
</evidence>
<comment type="catalytic activity">
    <reaction evidence="1">
        <text>Random endo-hydrolysis of N-acetyl-beta-D-glucosaminide (1-&gt;4)-beta-linkages in chitin and chitodextrins.</text>
        <dbReference type="EC" id="3.2.1.14"/>
    </reaction>
</comment>
<dbReference type="OMA" id="EDYCGFF"/>
<organism evidence="15 16">
    <name type="scientific">Chenopodium quinoa</name>
    <name type="common">Quinoa</name>
    <dbReference type="NCBI Taxonomy" id="63459"/>
    <lineage>
        <taxon>Eukaryota</taxon>
        <taxon>Viridiplantae</taxon>
        <taxon>Streptophyta</taxon>
        <taxon>Embryophyta</taxon>
        <taxon>Tracheophyta</taxon>
        <taxon>Spermatophyta</taxon>
        <taxon>Magnoliopsida</taxon>
        <taxon>eudicotyledons</taxon>
        <taxon>Gunneridae</taxon>
        <taxon>Pentapetalae</taxon>
        <taxon>Caryophyllales</taxon>
        <taxon>Chenopodiaceae</taxon>
        <taxon>Chenopodioideae</taxon>
        <taxon>Atripliceae</taxon>
        <taxon>Chenopodium</taxon>
    </lineage>
</organism>
<evidence type="ECO:0000256" key="9">
    <source>
        <dbReference type="ARBA" id="ARBA00023277"/>
    </source>
</evidence>
<keyword evidence="4 13" id="KW-0732">Signal</keyword>
<evidence type="ECO:0000256" key="1">
    <source>
        <dbReference type="ARBA" id="ARBA00000822"/>
    </source>
</evidence>
<keyword evidence="10" id="KW-0326">Glycosidase</keyword>
<dbReference type="Gene3D" id="1.10.530.10">
    <property type="match status" value="1"/>
</dbReference>
<reference evidence="15" key="2">
    <citation type="submission" date="2021-03" db="UniProtKB">
        <authorList>
            <consortium name="EnsemblPlants"/>
        </authorList>
    </citation>
    <scope>IDENTIFICATION</scope>
</reference>
<feature type="disulfide bond" evidence="12">
    <location>
        <begin position="35"/>
        <end position="49"/>
    </location>
</feature>
<evidence type="ECO:0000256" key="8">
    <source>
        <dbReference type="ARBA" id="ARBA00023157"/>
    </source>
</evidence>
<evidence type="ECO:0000256" key="12">
    <source>
        <dbReference type="PROSITE-ProRule" id="PRU00261"/>
    </source>
</evidence>
<dbReference type="PROSITE" id="PS00773">
    <property type="entry name" value="CHITINASE_19_1"/>
    <property type="match status" value="1"/>
</dbReference>
<reference evidence="15" key="1">
    <citation type="journal article" date="2017" name="Nature">
        <title>The genome of Chenopodium quinoa.</title>
        <authorList>
            <person name="Jarvis D.E."/>
            <person name="Ho Y.S."/>
            <person name="Lightfoot D.J."/>
            <person name="Schmoeckel S.M."/>
            <person name="Li B."/>
            <person name="Borm T.J.A."/>
            <person name="Ohyanagi H."/>
            <person name="Mineta K."/>
            <person name="Michell C.T."/>
            <person name="Saber N."/>
            <person name="Kharbatia N.M."/>
            <person name="Rupper R.R."/>
            <person name="Sharp A.R."/>
            <person name="Dally N."/>
            <person name="Boughton B.A."/>
            <person name="Woo Y.H."/>
            <person name="Gao G."/>
            <person name="Schijlen E.G.W.M."/>
            <person name="Guo X."/>
            <person name="Momin A.A."/>
            <person name="Negrao S."/>
            <person name="Al-Babili S."/>
            <person name="Gehring C."/>
            <person name="Roessner U."/>
            <person name="Jung C."/>
            <person name="Murphy K."/>
            <person name="Arold S.T."/>
            <person name="Gojobori T."/>
            <person name="van der Linden C.G."/>
            <person name="van Loo E.N."/>
            <person name="Jellen E.N."/>
            <person name="Maughan P.J."/>
            <person name="Tester M."/>
        </authorList>
    </citation>
    <scope>NUCLEOTIDE SEQUENCE [LARGE SCALE GENOMIC DNA]</scope>
    <source>
        <strain evidence="15">cv. PI 614886</strain>
    </source>
</reference>
<keyword evidence="9" id="KW-0119">Carbohydrate metabolism</keyword>
<accession>A0A803MKH7</accession>
<evidence type="ECO:0000256" key="13">
    <source>
        <dbReference type="SAM" id="SignalP"/>
    </source>
</evidence>
<dbReference type="InterPro" id="IPR023346">
    <property type="entry name" value="Lysozyme-like_dom_sf"/>
</dbReference>
<dbReference type="PROSITE" id="PS51257">
    <property type="entry name" value="PROKAR_LIPOPROTEIN"/>
    <property type="match status" value="1"/>
</dbReference>
<keyword evidence="11" id="KW-0624">Polysaccharide degradation</keyword>
<keyword evidence="6" id="KW-0611">Plant defense</keyword>
<dbReference type="InterPro" id="IPR036861">
    <property type="entry name" value="Endochitinase-like_sf"/>
</dbReference>
<evidence type="ECO:0000256" key="7">
    <source>
        <dbReference type="ARBA" id="ARBA00023024"/>
    </source>
</evidence>
<evidence type="ECO:0000256" key="2">
    <source>
        <dbReference type="ARBA" id="ARBA00012729"/>
    </source>
</evidence>
<dbReference type="Gene3D" id="3.30.60.10">
    <property type="entry name" value="Endochitinase-like"/>
    <property type="match status" value="1"/>
</dbReference>
<dbReference type="SMART" id="SM00270">
    <property type="entry name" value="ChtBD1"/>
    <property type="match status" value="1"/>
</dbReference>
<dbReference type="GO" id="GO:0016998">
    <property type="term" value="P:cell wall macromolecule catabolic process"/>
    <property type="evidence" value="ECO:0007669"/>
    <property type="project" value="InterPro"/>
</dbReference>
<evidence type="ECO:0000256" key="10">
    <source>
        <dbReference type="ARBA" id="ARBA00023295"/>
    </source>
</evidence>
<protein>
    <recommendedName>
        <fullName evidence="2">chitinase</fullName>
        <ecNumber evidence="2">3.2.1.14</ecNumber>
    </recommendedName>
</protein>
<dbReference type="PROSITE" id="PS50941">
    <property type="entry name" value="CHIT_BIND_I_2"/>
    <property type="match status" value="1"/>
</dbReference>
<dbReference type="PROSITE" id="PS00026">
    <property type="entry name" value="CHIT_BIND_I_1"/>
    <property type="match status" value="1"/>
</dbReference>
<feature type="signal peptide" evidence="13">
    <location>
        <begin position="1"/>
        <end position="25"/>
    </location>
</feature>
<evidence type="ECO:0000256" key="3">
    <source>
        <dbReference type="ARBA" id="ARBA00022669"/>
    </source>
</evidence>
<dbReference type="Pfam" id="PF00187">
    <property type="entry name" value="Chitin_bind_1"/>
    <property type="match status" value="1"/>
</dbReference>
<evidence type="ECO:0000256" key="4">
    <source>
        <dbReference type="ARBA" id="ARBA00022729"/>
    </source>
</evidence>
<dbReference type="InterPro" id="IPR000726">
    <property type="entry name" value="Glyco_hydro_19_cat"/>
</dbReference>
<comment type="caution">
    <text evidence="12">Lacks conserved residue(s) required for the propagation of feature annotation.</text>
</comment>
<evidence type="ECO:0000256" key="11">
    <source>
        <dbReference type="ARBA" id="ARBA00023326"/>
    </source>
</evidence>
<keyword evidence="5" id="KW-0378">Hydrolase</keyword>
<dbReference type="GO" id="GO:0000272">
    <property type="term" value="P:polysaccharide catabolic process"/>
    <property type="evidence" value="ECO:0007669"/>
    <property type="project" value="UniProtKB-KW"/>
</dbReference>
<name>A0A803MKH7_CHEQI</name>
<dbReference type="FunFam" id="3.30.60.10:FF:000002">
    <property type="entry name" value="Chitinase B"/>
    <property type="match status" value="1"/>
</dbReference>
<dbReference type="PRINTS" id="PR00451">
    <property type="entry name" value="CHITINBINDNG"/>
</dbReference>
<dbReference type="Gramene" id="AUR62031318-RA">
    <property type="protein sequence ID" value="AUR62031318-RA:cds"/>
    <property type="gene ID" value="AUR62031318"/>
</dbReference>